<dbReference type="GO" id="GO:0006313">
    <property type="term" value="P:DNA transposition"/>
    <property type="evidence" value="ECO:0007669"/>
    <property type="project" value="InterPro"/>
</dbReference>
<comment type="caution">
    <text evidence="3">The sequence shown here is derived from an EMBL/GenBank/DDBJ whole genome shotgun (WGS) entry which is preliminary data.</text>
</comment>
<reference evidence="3" key="1">
    <citation type="journal article" date="2014" name="Front. Microbiol.">
        <title>High frequency of phylogenetically diverse reductive dehalogenase-homologous genes in deep subseafloor sedimentary metagenomes.</title>
        <authorList>
            <person name="Kawai M."/>
            <person name="Futagami T."/>
            <person name="Toyoda A."/>
            <person name="Takaki Y."/>
            <person name="Nishi S."/>
            <person name="Hori S."/>
            <person name="Arai W."/>
            <person name="Tsubouchi T."/>
            <person name="Morono Y."/>
            <person name="Uchiyama I."/>
            <person name="Ito T."/>
            <person name="Fujiyama A."/>
            <person name="Inagaki F."/>
            <person name="Takami H."/>
        </authorList>
    </citation>
    <scope>NUCLEOTIDE SEQUENCE</scope>
    <source>
        <strain evidence="3">Expedition CK06-06</strain>
    </source>
</reference>
<dbReference type="GO" id="GO:0004803">
    <property type="term" value="F:transposase activity"/>
    <property type="evidence" value="ECO:0007669"/>
    <property type="project" value="InterPro"/>
</dbReference>
<dbReference type="EMBL" id="BARU01023375">
    <property type="protein sequence ID" value="GAH52388.1"/>
    <property type="molecule type" value="Genomic_DNA"/>
</dbReference>
<organism evidence="3">
    <name type="scientific">marine sediment metagenome</name>
    <dbReference type="NCBI Taxonomy" id="412755"/>
    <lineage>
        <taxon>unclassified sequences</taxon>
        <taxon>metagenomes</taxon>
        <taxon>ecological metagenomes</taxon>
    </lineage>
</organism>
<feature type="region of interest" description="Disordered" evidence="1">
    <location>
        <begin position="1"/>
        <end position="41"/>
    </location>
</feature>
<gene>
    <name evidence="3" type="ORF">S03H2_37946</name>
</gene>
<feature type="domain" description="Transposase IS200-like" evidence="2">
    <location>
        <begin position="143"/>
        <end position="263"/>
    </location>
</feature>
<evidence type="ECO:0000256" key="1">
    <source>
        <dbReference type="SAM" id="MobiDB-lite"/>
    </source>
</evidence>
<protein>
    <recommendedName>
        <fullName evidence="2">Transposase IS200-like domain-containing protein</fullName>
    </recommendedName>
</protein>
<dbReference type="PANTHER" id="PTHR33360">
    <property type="entry name" value="TRANSPOSASE FOR INSERTION SEQUENCE ELEMENT IS200"/>
    <property type="match status" value="1"/>
</dbReference>
<sequence length="271" mass="30319">SDASLMELESEEITGSEIPKSPQPILEDIPPPIPGDWIPESMVPNERKGYLDELLEGDGFSGEDSFNYETTPVQQLGTEPEPQPVDLELDMIEGSQDQSQETGMADETMVSEVDRPGSLDETVVSRATKVDRATKLEPVSPSVYNLTYACVIVPRFPHHHLTGNIAARLADWIGHMSVAFGWRLEHLSIRPDYMQWLVNVPPNTSPGYLMRTVRQHTSCRMFVEFPVLEEENPSGDFWAPGYLIMSGNQPPPGRLVKEFIGNTRKRQGLTK</sequence>
<dbReference type="PANTHER" id="PTHR33360:SF2">
    <property type="entry name" value="TRANSPOSASE FOR INSERTION SEQUENCE ELEMENT IS200"/>
    <property type="match status" value="1"/>
</dbReference>
<name>X1I499_9ZZZZ</name>
<evidence type="ECO:0000259" key="2">
    <source>
        <dbReference type="SMART" id="SM01321"/>
    </source>
</evidence>
<evidence type="ECO:0000313" key="3">
    <source>
        <dbReference type="EMBL" id="GAH52388.1"/>
    </source>
</evidence>
<dbReference type="InterPro" id="IPR002686">
    <property type="entry name" value="Transposase_17"/>
</dbReference>
<dbReference type="InterPro" id="IPR036515">
    <property type="entry name" value="Transposase_17_sf"/>
</dbReference>
<dbReference type="GO" id="GO:0003677">
    <property type="term" value="F:DNA binding"/>
    <property type="evidence" value="ECO:0007669"/>
    <property type="project" value="InterPro"/>
</dbReference>
<dbReference type="AlphaFoldDB" id="X1I499"/>
<dbReference type="Pfam" id="PF01797">
    <property type="entry name" value="Y1_Tnp"/>
    <property type="match status" value="1"/>
</dbReference>
<dbReference type="NCBIfam" id="NF033573">
    <property type="entry name" value="transpos_IS200"/>
    <property type="match status" value="1"/>
</dbReference>
<proteinExistence type="predicted"/>
<dbReference type="SMART" id="SM01321">
    <property type="entry name" value="Y1_Tnp"/>
    <property type="match status" value="1"/>
</dbReference>
<dbReference type="Gene3D" id="3.30.70.1290">
    <property type="entry name" value="Transposase IS200-like"/>
    <property type="match status" value="1"/>
</dbReference>
<accession>X1I499</accession>
<dbReference type="SUPFAM" id="SSF143422">
    <property type="entry name" value="Transposase IS200-like"/>
    <property type="match status" value="1"/>
</dbReference>
<feature type="non-terminal residue" evidence="3">
    <location>
        <position position="1"/>
    </location>
</feature>